<keyword evidence="4" id="KW-1185">Reference proteome</keyword>
<dbReference type="Proteomes" id="UP000290889">
    <property type="component" value="Chromosome"/>
</dbReference>
<feature type="domain" description="UspA" evidence="2">
    <location>
        <begin position="1"/>
        <end position="146"/>
    </location>
</feature>
<dbReference type="InterPro" id="IPR006015">
    <property type="entry name" value="Universal_stress_UspA"/>
</dbReference>
<proteinExistence type="inferred from homology"/>
<reference evidence="3 4" key="1">
    <citation type="submission" date="2019-01" db="EMBL/GenBank/DDBJ databases">
        <title>Muriicola soli sp. nov., isolated from soil.</title>
        <authorList>
            <person name="Kang H.J."/>
            <person name="Kim S.B."/>
        </authorList>
    </citation>
    <scope>NUCLEOTIDE SEQUENCE [LARGE SCALE GENOMIC DNA]</scope>
    <source>
        <strain evidence="3 4">MMS17-SY002</strain>
    </source>
</reference>
<name>A0A411E7G3_9FLAO</name>
<evidence type="ECO:0000313" key="3">
    <source>
        <dbReference type="EMBL" id="QBA63641.1"/>
    </source>
</evidence>
<gene>
    <name evidence="3" type="ORF">EQY75_03205</name>
</gene>
<evidence type="ECO:0000256" key="1">
    <source>
        <dbReference type="ARBA" id="ARBA00008791"/>
    </source>
</evidence>
<evidence type="ECO:0000259" key="2">
    <source>
        <dbReference type="Pfam" id="PF00582"/>
    </source>
</evidence>
<dbReference type="EMBL" id="CP035544">
    <property type="protein sequence ID" value="QBA63641.1"/>
    <property type="molecule type" value="Genomic_DNA"/>
</dbReference>
<comment type="similarity">
    <text evidence="1">Belongs to the universal stress protein A family.</text>
</comment>
<dbReference type="Pfam" id="PF00582">
    <property type="entry name" value="Usp"/>
    <property type="match status" value="1"/>
</dbReference>
<sequence length="281" mass="32220">MKTIILPTDFSQNAYNAVTYALELFEEEECRFFLVNTYTPAIYQSEYILHSPGQIGMGDVYQTFSMEHLDELKKKLERRFKNPRHTFITHSVFNLLVDEIIDLAKKEEVDMVIMGTQGATGAKEIFLGSHTVHVIKKAPCPVLAIPANCKYEEPKAILFPTDYEIDYQHTKLSVLMDLASRHNAKINVLHVSTGFELTEEQEGNRKSLSKMFNELPHEFHDLPSQEIIAGINGFKSKSKVDLLAMIQNKHTFLERLFIEPIIKKIGFHVTIPFLVMPHPNK</sequence>
<dbReference type="PRINTS" id="PR01438">
    <property type="entry name" value="UNVRSLSTRESS"/>
</dbReference>
<dbReference type="PANTHER" id="PTHR46268">
    <property type="entry name" value="STRESS RESPONSE PROTEIN NHAX"/>
    <property type="match status" value="1"/>
</dbReference>
<dbReference type="RefSeq" id="WP_129602823.1">
    <property type="nucleotide sequence ID" value="NZ_CP035544.1"/>
</dbReference>
<dbReference type="SUPFAM" id="SSF52402">
    <property type="entry name" value="Adenine nucleotide alpha hydrolases-like"/>
    <property type="match status" value="2"/>
</dbReference>
<dbReference type="OrthoDB" id="9788959at2"/>
<dbReference type="PANTHER" id="PTHR46268:SF6">
    <property type="entry name" value="UNIVERSAL STRESS PROTEIN UP12"/>
    <property type="match status" value="1"/>
</dbReference>
<dbReference type="AlphaFoldDB" id="A0A411E7G3"/>
<protein>
    <submittedName>
        <fullName evidence="3">Universal stress protein</fullName>
    </submittedName>
</protein>
<dbReference type="KEGG" id="mur:EQY75_03205"/>
<dbReference type="InterPro" id="IPR006016">
    <property type="entry name" value="UspA"/>
</dbReference>
<evidence type="ECO:0000313" key="4">
    <source>
        <dbReference type="Proteomes" id="UP000290889"/>
    </source>
</evidence>
<accession>A0A411E7G3</accession>
<organism evidence="3 4">
    <name type="scientific">Muriicola soli</name>
    <dbReference type="NCBI Taxonomy" id="2507538"/>
    <lineage>
        <taxon>Bacteria</taxon>
        <taxon>Pseudomonadati</taxon>
        <taxon>Bacteroidota</taxon>
        <taxon>Flavobacteriia</taxon>
        <taxon>Flavobacteriales</taxon>
        <taxon>Flavobacteriaceae</taxon>
        <taxon>Muriicola</taxon>
    </lineage>
</organism>
<dbReference type="Gene3D" id="3.40.50.620">
    <property type="entry name" value="HUPs"/>
    <property type="match status" value="2"/>
</dbReference>
<dbReference type="CDD" id="cd00293">
    <property type="entry name" value="USP-like"/>
    <property type="match status" value="1"/>
</dbReference>
<dbReference type="InterPro" id="IPR014729">
    <property type="entry name" value="Rossmann-like_a/b/a_fold"/>
</dbReference>